<dbReference type="AlphaFoldDB" id="Q9K1U1"/>
<sequence>MAGFRLQSLQILYRRIGSLYLQKHDNKRSEDVLDIEKDRYQRALYSVHAELGGELREHRKLRYQKNIGLKVLPGGCSKKNASQSSNRAKEIGEGSLRGLLGHRFSKEASMKFPWL</sequence>
<reference evidence="1 2" key="1">
    <citation type="journal article" date="2000" name="Nucleic Acids Res.">
        <title>Genome sequences of Chlamydia trachomatis MoPn and Chlamydia pneumoniae AR39.</title>
        <authorList>
            <person name="Read T.D."/>
            <person name="Brunham R.C."/>
            <person name="Shen C."/>
            <person name="Gill S.R."/>
            <person name="Heidelberg J.F."/>
            <person name="White O."/>
            <person name="Hickey E.K."/>
            <person name="Peterson J.D."/>
            <person name="Utterback T.R."/>
            <person name="Berry K.J."/>
            <person name="Bass S."/>
            <person name="Linher K.D."/>
            <person name="Weidman J.F."/>
            <person name="Khouri H.M."/>
            <person name="Craven B."/>
            <person name="Bowman C."/>
            <person name="Dodson R.J."/>
            <person name="Gwinn M.L."/>
            <person name="Nelson W.C."/>
            <person name="DeBoy R.T."/>
            <person name="Kolonay J.F."/>
            <person name="McClarty G."/>
            <person name="Salzberg S.L."/>
            <person name="Eisen J.A."/>
            <person name="Fraser C.M."/>
        </authorList>
    </citation>
    <scope>NUCLEOTIDE SEQUENCE [LARGE SCALE GENOMIC DNA]</scope>
    <source>
        <strain evidence="1 2">AR39</strain>
    </source>
</reference>
<organism evidence="1 2">
    <name type="scientific">Chlamydia pneumoniae</name>
    <name type="common">Chlamydophila pneumoniae</name>
    <dbReference type="NCBI Taxonomy" id="83558"/>
    <lineage>
        <taxon>Bacteria</taxon>
        <taxon>Pseudomonadati</taxon>
        <taxon>Chlamydiota</taxon>
        <taxon>Chlamydiia</taxon>
        <taxon>Chlamydiales</taxon>
        <taxon>Chlamydiaceae</taxon>
        <taxon>Chlamydia/Chlamydophila group</taxon>
        <taxon>Chlamydia</taxon>
    </lineage>
</organism>
<dbReference type="EMBL" id="AE002161">
    <property type="protein sequence ID" value="AAF38764.1"/>
    <property type="molecule type" value="Genomic_DNA"/>
</dbReference>
<name>Q9K1U1_CHLPN</name>
<accession>Q9K1U1</accession>
<evidence type="ECO:0000313" key="2">
    <source>
        <dbReference type="Proteomes" id="UP000000583"/>
    </source>
</evidence>
<proteinExistence type="predicted"/>
<evidence type="ECO:0000313" key="1">
    <source>
        <dbReference type="EMBL" id="AAF38764.1"/>
    </source>
</evidence>
<dbReference type="PIR" id="D81516">
    <property type="entry name" value="D81516"/>
</dbReference>
<protein>
    <submittedName>
        <fullName evidence="1">Uncharacterized protein</fullName>
    </submittedName>
</protein>
<dbReference type="KEGG" id="cpa:CP_0985"/>
<dbReference type="Proteomes" id="UP000000583">
    <property type="component" value="Chromosome"/>
</dbReference>
<gene>
    <name evidence="1" type="ordered locus">CP_0985</name>
</gene>